<gene>
    <name evidence="1" type="ORF">QR680_003063</name>
</gene>
<comment type="caution">
    <text evidence="1">The sequence shown here is derived from an EMBL/GenBank/DDBJ whole genome shotgun (WGS) entry which is preliminary data.</text>
</comment>
<proteinExistence type="predicted"/>
<keyword evidence="2" id="KW-1185">Reference proteome</keyword>
<sequence>MWTPDSPSLALFKKIQPARLKSDLDRRQLRDVFDVDVAIICELSHKHHLEILTEVRFCFNENDETLKDCVRSDMEMHRGRYVVLPCLNVSIVFLEKCPIYAVGLPIPFNENVTIYAT</sequence>
<dbReference type="AlphaFoldDB" id="A0AA39H5E8"/>
<evidence type="ECO:0000313" key="2">
    <source>
        <dbReference type="Proteomes" id="UP001175271"/>
    </source>
</evidence>
<name>A0AA39H5E8_9BILA</name>
<organism evidence="1 2">
    <name type="scientific">Steinernema hermaphroditum</name>
    <dbReference type="NCBI Taxonomy" id="289476"/>
    <lineage>
        <taxon>Eukaryota</taxon>
        <taxon>Metazoa</taxon>
        <taxon>Ecdysozoa</taxon>
        <taxon>Nematoda</taxon>
        <taxon>Chromadorea</taxon>
        <taxon>Rhabditida</taxon>
        <taxon>Tylenchina</taxon>
        <taxon>Panagrolaimomorpha</taxon>
        <taxon>Strongyloidoidea</taxon>
        <taxon>Steinernematidae</taxon>
        <taxon>Steinernema</taxon>
    </lineage>
</organism>
<accession>A0AA39H5E8</accession>
<dbReference type="EMBL" id="JAUCMV010000005">
    <property type="protein sequence ID" value="KAK0399465.1"/>
    <property type="molecule type" value="Genomic_DNA"/>
</dbReference>
<reference evidence="1" key="1">
    <citation type="submission" date="2023-06" db="EMBL/GenBank/DDBJ databases">
        <title>Genomic analysis of the entomopathogenic nematode Steinernema hermaphroditum.</title>
        <authorList>
            <person name="Schwarz E.M."/>
            <person name="Heppert J.K."/>
            <person name="Baniya A."/>
            <person name="Schwartz H.T."/>
            <person name="Tan C.-H."/>
            <person name="Antoshechkin I."/>
            <person name="Sternberg P.W."/>
            <person name="Goodrich-Blair H."/>
            <person name="Dillman A.R."/>
        </authorList>
    </citation>
    <scope>NUCLEOTIDE SEQUENCE</scope>
    <source>
        <strain evidence="1">PS9179</strain>
        <tissue evidence="1">Whole animal</tissue>
    </source>
</reference>
<evidence type="ECO:0000313" key="1">
    <source>
        <dbReference type="EMBL" id="KAK0399465.1"/>
    </source>
</evidence>
<protein>
    <submittedName>
        <fullName evidence="1">Uncharacterized protein</fullName>
    </submittedName>
</protein>
<dbReference type="Proteomes" id="UP001175271">
    <property type="component" value="Unassembled WGS sequence"/>
</dbReference>